<evidence type="ECO:0000313" key="3">
    <source>
        <dbReference type="EMBL" id="CAI2364552.1"/>
    </source>
</evidence>
<gene>
    <name evidence="3" type="ORF">ECRASSUSDP1_LOCUS5897</name>
</gene>
<evidence type="ECO:0000313" key="4">
    <source>
        <dbReference type="Proteomes" id="UP001295684"/>
    </source>
</evidence>
<name>A0AAD1UC59_EUPCR</name>
<accession>A0AAD1UC59</accession>
<protein>
    <submittedName>
        <fullName evidence="3">Uncharacterized protein</fullName>
    </submittedName>
</protein>
<dbReference type="Proteomes" id="UP001295684">
    <property type="component" value="Unassembled WGS sequence"/>
</dbReference>
<evidence type="ECO:0000256" key="1">
    <source>
        <dbReference type="SAM" id="Coils"/>
    </source>
</evidence>
<organism evidence="3 4">
    <name type="scientific">Euplotes crassus</name>
    <dbReference type="NCBI Taxonomy" id="5936"/>
    <lineage>
        <taxon>Eukaryota</taxon>
        <taxon>Sar</taxon>
        <taxon>Alveolata</taxon>
        <taxon>Ciliophora</taxon>
        <taxon>Intramacronucleata</taxon>
        <taxon>Spirotrichea</taxon>
        <taxon>Hypotrichia</taxon>
        <taxon>Euplotida</taxon>
        <taxon>Euplotidae</taxon>
        <taxon>Moneuplotes</taxon>
    </lineage>
</organism>
<sequence length="1384" mass="162944">MDRGNTPQNNIGGKDNLWDVLSHKVDDEAATERAGSVLGNNDDYQNMNEKSISLKSIRLPPIRRRNVDGKLLGGEGGPNDLDVIKKDISQTQTKGNRLPLLGRPETYISDMRDKLRELEVNMIDIKAGFERKLNQILEEIPSKMTRELKSIEERDNFQWRDTKNKIGSQEKLVSSLKQTLDKTVFGLVKKVDSMATQVEANKFKLTSLSSAVDSKMEAMASTHRRSDQDDTRKGVVDVEIGTDVRHLKEQLQSERMKREQDFEESQKLFYQLQQKMHSQEKEILDRLKEHRDYQLEMFRAGEEERTKVHSLKEDKDDGNTEYLKNYIRTVERKLEDESAFRLKNEDDLREWFEQKVSSLHQKIKNEEKMALDREKKMMEQLQESLSTIDDIITGTKEQNLISISKSQVVLNDNMSTLTETVQTVKESITARMDNIETEIGDNRGKLNDIQVSTYKHAQTVNDTLDKEIGRFEKIVGAFEKLLNTQTSELRDTINNNDEKISKWKVSFEDLQTRKLLEIHSVMKVLNKNIGKSTKDAKERYELTQERLKNHELKLDGQMEDLRKKIEVDDTTLEDRVQLALTKLTDKFDDDFLNSIKDYNKEIRQFVEQKNKDLREKISEDRMKNELMMEGRCQAFAIDIEKNIKELLQIMKAENGKKHLSLKNEIVTNQSEILKTNEKLSAHKIETKTLIGNSEKRTKEWTRKEVDKDIDQVNITIIEKIESSRLALTTDFNNKLETEKRQRNDRIAELNNLMESNKNLINEHIRNQIESLKALNKALIAKESSERTKEYERLLKILGDRIDGVDKNLKNKIDEETEKISIRIDTFKAEYERTKESHEKHLEAHDLSIDDNAKKIDENYEELTEKLYELQKELNLKLDKEIQLIKDNIEIRSLVNSMSEQLAGKEREAQMASFKSHVSKEITLTNKKIDSTSDSLTTRINSLELATTTDLIIAKASIDGLDEKYEEALQEVASSIDNYIGVVNDTSNKQYEDFNKNLKSEFGKNLEQIQDILNNLRDEIDGQKEKVNSMETAIATVEVDNKKDIDRVKERIEIERVVSEMVSWVAEERNIDNFRAVDNRTKKISILAQEVDTKAESALESIKEIESKRLEDMDSLQKEKVESQKQEQEKIKKAEEDRERLLKEKEEQEKKYKEEEEKRRKQDEDRKKEEEKRKEEEARKKKEEDEKRKEEEEKKEQLRKEVEAQKEKEKREEEEKKQKDKENDTKDNFKVDLIAMEAKQKEKFEQMEEQQKKVFKDLEEKQKKDMQELELKQKKDIEELEQKQKKDIEEIEEKQKKDMEEMEKKFKKQFEDQEKDTKKQIDDNIEKIQKNLKETEEKGEHDVRALQEGMKLDLEDFDTKINKMIEMNQQWMSDTEKQIKDMQKD</sequence>
<evidence type="ECO:0000256" key="2">
    <source>
        <dbReference type="SAM" id="MobiDB-lite"/>
    </source>
</evidence>
<feature type="coiled-coil region" evidence="1">
    <location>
        <begin position="533"/>
        <end position="560"/>
    </location>
</feature>
<feature type="coiled-coil region" evidence="1">
    <location>
        <begin position="732"/>
        <end position="781"/>
    </location>
</feature>
<feature type="coiled-coil region" evidence="1">
    <location>
        <begin position="595"/>
        <end position="623"/>
    </location>
</feature>
<keyword evidence="4" id="KW-1185">Reference proteome</keyword>
<comment type="caution">
    <text evidence="3">The sequence shown here is derived from an EMBL/GenBank/DDBJ whole genome shotgun (WGS) entry which is preliminary data.</text>
</comment>
<feature type="coiled-coil region" evidence="1">
    <location>
        <begin position="950"/>
        <end position="1032"/>
    </location>
</feature>
<feature type="coiled-coil region" evidence="1">
    <location>
        <begin position="852"/>
        <end position="879"/>
    </location>
</feature>
<feature type="region of interest" description="Disordered" evidence="2">
    <location>
        <begin position="1293"/>
        <end position="1321"/>
    </location>
</feature>
<feature type="region of interest" description="Disordered" evidence="2">
    <location>
        <begin position="1113"/>
        <end position="1229"/>
    </location>
</feature>
<proteinExistence type="predicted"/>
<reference evidence="3" key="1">
    <citation type="submission" date="2023-07" db="EMBL/GenBank/DDBJ databases">
        <authorList>
            <consortium name="AG Swart"/>
            <person name="Singh M."/>
            <person name="Singh A."/>
            <person name="Seah K."/>
            <person name="Emmerich C."/>
        </authorList>
    </citation>
    <scope>NUCLEOTIDE SEQUENCE</scope>
    <source>
        <strain evidence="3">DP1</strain>
    </source>
</reference>
<dbReference type="EMBL" id="CAMPGE010005707">
    <property type="protein sequence ID" value="CAI2364552.1"/>
    <property type="molecule type" value="Genomic_DNA"/>
</dbReference>
<keyword evidence="1" id="KW-0175">Coiled coil</keyword>